<dbReference type="Proteomes" id="UP000185183">
    <property type="component" value="Unassembled WGS sequence"/>
</dbReference>
<dbReference type="Pfam" id="PF23771">
    <property type="entry name" value="DUF7168"/>
    <property type="match status" value="1"/>
</dbReference>
<evidence type="ECO:0000259" key="1">
    <source>
        <dbReference type="Pfam" id="PF10979"/>
    </source>
</evidence>
<protein>
    <submittedName>
        <fullName evidence="3">Protein of uncharacterized function (DUF2786)</fullName>
    </submittedName>
</protein>
<dbReference type="AlphaFoldDB" id="A0A9Q7SA98"/>
<reference evidence="3 4" key="1">
    <citation type="submission" date="2016-11" db="EMBL/GenBank/DDBJ databases">
        <authorList>
            <consortium name="Pathogen Informatics"/>
        </authorList>
    </citation>
    <scope>NUCLEOTIDE SEQUENCE [LARGE SCALE GENOMIC DNA]</scope>
    <source>
        <strain evidence="3 4">968</strain>
    </source>
</reference>
<accession>A0A9Q7SA98</accession>
<dbReference type="EMBL" id="FSFA01000001">
    <property type="protein sequence ID" value="SHW82482.1"/>
    <property type="molecule type" value="Genomic_DNA"/>
</dbReference>
<sequence>MNPVSDKTIARIAALLNKADNTDNEHEADAFLKAAQRIATLESIDLAKARAHTRSKESTTPEQREIVIGERRQRGLTTLIELFLEIAAANDVRVAVAHNNTRVYAHGYRDDIDVVQALYVRLLPQMAAASRAFLARGDYQREEVPYSVLVRDRSTGAQVWETHYKPMATITARLEFQAGFARRIGRRLWEARRDAEAESRATDPIDPGQGASTELVLADKRKAVADYYKKYSNTGRRTHRGYRPNTVSFVSRDAGDRAGQRAKLGADTEIAHAKAALSA</sequence>
<evidence type="ECO:0000313" key="3">
    <source>
        <dbReference type="EMBL" id="SHW82482.1"/>
    </source>
</evidence>
<proteinExistence type="predicted"/>
<evidence type="ECO:0000259" key="2">
    <source>
        <dbReference type="Pfam" id="PF23771"/>
    </source>
</evidence>
<organism evidence="3 4">
    <name type="scientific">Mycobacteroides abscessus subsp. bolletii</name>
    <dbReference type="NCBI Taxonomy" id="319705"/>
    <lineage>
        <taxon>Bacteria</taxon>
        <taxon>Bacillati</taxon>
        <taxon>Actinomycetota</taxon>
        <taxon>Actinomycetes</taxon>
        <taxon>Mycobacteriales</taxon>
        <taxon>Mycobacteriaceae</taxon>
        <taxon>Mycobacteroides</taxon>
        <taxon>Mycobacteroides abscessus</taxon>
    </lineage>
</organism>
<evidence type="ECO:0000313" key="4">
    <source>
        <dbReference type="Proteomes" id="UP000185183"/>
    </source>
</evidence>
<gene>
    <name evidence="3" type="ORF">SAMEA2275694_00275</name>
</gene>
<feature type="domain" description="DUF2786" evidence="1">
    <location>
        <begin position="7"/>
        <end position="41"/>
    </location>
</feature>
<dbReference type="InterPro" id="IPR055592">
    <property type="entry name" value="DUF7168"/>
</dbReference>
<dbReference type="Pfam" id="PF10979">
    <property type="entry name" value="DUF2786"/>
    <property type="match status" value="1"/>
</dbReference>
<name>A0A9Q7SA98_9MYCO</name>
<comment type="caution">
    <text evidence="3">The sequence shown here is derived from an EMBL/GenBank/DDBJ whole genome shotgun (WGS) entry which is preliminary data.</text>
</comment>
<dbReference type="InterPro" id="IPR024498">
    <property type="entry name" value="DUF2786"/>
</dbReference>
<feature type="domain" description="DUF7168" evidence="2">
    <location>
        <begin position="80"/>
        <end position="202"/>
    </location>
</feature>